<reference evidence="2 3" key="1">
    <citation type="journal article" date="2019" name="Sci. Rep.">
        <title>Orb-weaving spider Araneus ventricosus genome elucidates the spidroin gene catalogue.</title>
        <authorList>
            <person name="Kono N."/>
            <person name="Nakamura H."/>
            <person name="Ohtoshi R."/>
            <person name="Moran D.A.P."/>
            <person name="Shinohara A."/>
            <person name="Yoshida Y."/>
            <person name="Fujiwara M."/>
            <person name="Mori M."/>
            <person name="Tomita M."/>
            <person name="Arakawa K."/>
        </authorList>
    </citation>
    <scope>NUCLEOTIDE SEQUENCE [LARGE SCALE GENOMIC DNA]</scope>
</reference>
<accession>A0A4Y2AVQ5</accession>
<dbReference type="AlphaFoldDB" id="A0A4Y2AVQ5"/>
<proteinExistence type="predicted"/>
<comment type="caution">
    <text evidence="2">The sequence shown here is derived from an EMBL/GenBank/DDBJ whole genome shotgun (WGS) entry which is preliminary data.</text>
</comment>
<dbReference type="EMBL" id="BGPR01000034">
    <property type="protein sequence ID" value="GBL83793.1"/>
    <property type="molecule type" value="Genomic_DNA"/>
</dbReference>
<gene>
    <name evidence="2" type="ORF">AVEN_132679_1</name>
</gene>
<keyword evidence="1" id="KW-0732">Signal</keyword>
<organism evidence="2 3">
    <name type="scientific">Araneus ventricosus</name>
    <name type="common">Orbweaver spider</name>
    <name type="synonym">Epeira ventricosa</name>
    <dbReference type="NCBI Taxonomy" id="182803"/>
    <lineage>
        <taxon>Eukaryota</taxon>
        <taxon>Metazoa</taxon>
        <taxon>Ecdysozoa</taxon>
        <taxon>Arthropoda</taxon>
        <taxon>Chelicerata</taxon>
        <taxon>Arachnida</taxon>
        <taxon>Araneae</taxon>
        <taxon>Araneomorphae</taxon>
        <taxon>Entelegynae</taxon>
        <taxon>Araneoidea</taxon>
        <taxon>Araneidae</taxon>
        <taxon>Araneus</taxon>
    </lineage>
</organism>
<feature type="chain" id="PRO_5021311432" evidence="1">
    <location>
        <begin position="22"/>
        <end position="111"/>
    </location>
</feature>
<name>A0A4Y2AVQ5_ARAVE</name>
<keyword evidence="3" id="KW-1185">Reference proteome</keyword>
<feature type="signal peptide" evidence="1">
    <location>
        <begin position="1"/>
        <end position="21"/>
    </location>
</feature>
<evidence type="ECO:0000313" key="2">
    <source>
        <dbReference type="EMBL" id="GBL83793.1"/>
    </source>
</evidence>
<evidence type="ECO:0000313" key="3">
    <source>
        <dbReference type="Proteomes" id="UP000499080"/>
    </source>
</evidence>
<sequence length="111" mass="12489">MTWIQWNCWLVLPIEVYLISARDRRSNLPVYPLSENFYFIHAAESPAFSGFPSGIKPHLRCRPQRLSAIRISAVHPTSASFEVSSSSITTCLASSLFATKLSQTQDWSLSL</sequence>
<protein>
    <submittedName>
        <fullName evidence="2">Uncharacterized protein</fullName>
    </submittedName>
</protein>
<evidence type="ECO:0000256" key="1">
    <source>
        <dbReference type="SAM" id="SignalP"/>
    </source>
</evidence>
<dbReference type="Proteomes" id="UP000499080">
    <property type="component" value="Unassembled WGS sequence"/>
</dbReference>